<evidence type="ECO:0000256" key="6">
    <source>
        <dbReference type="ARBA" id="ARBA00023125"/>
    </source>
</evidence>
<protein>
    <submittedName>
        <fullName evidence="11">Response regulator</fullName>
    </submittedName>
</protein>
<dbReference type="PANTHER" id="PTHR42713">
    <property type="entry name" value="HISTIDINE KINASE-RELATED"/>
    <property type="match status" value="1"/>
</dbReference>
<dbReference type="SMART" id="SM00448">
    <property type="entry name" value="REC"/>
    <property type="match status" value="1"/>
</dbReference>
<dbReference type="Proteomes" id="UP000553776">
    <property type="component" value="Unassembled WGS sequence"/>
</dbReference>
<accession>A0A841U0N1</accession>
<evidence type="ECO:0000256" key="1">
    <source>
        <dbReference type="ARBA" id="ARBA00004496"/>
    </source>
</evidence>
<dbReference type="InterPro" id="IPR011006">
    <property type="entry name" value="CheY-like_superfamily"/>
</dbReference>
<dbReference type="GO" id="GO:0000160">
    <property type="term" value="P:phosphorelay signal transduction system"/>
    <property type="evidence" value="ECO:0007669"/>
    <property type="project" value="UniProtKB-KW"/>
</dbReference>
<name>A0A841U0N1_9BACL</name>
<dbReference type="Pfam" id="PF12833">
    <property type="entry name" value="HTH_18"/>
    <property type="match status" value="1"/>
</dbReference>
<evidence type="ECO:0000256" key="5">
    <source>
        <dbReference type="ARBA" id="ARBA00023015"/>
    </source>
</evidence>
<gene>
    <name evidence="11" type="ORF">H7B90_08750</name>
</gene>
<organism evidence="11 12">
    <name type="scientific">Cohnella xylanilytica</name>
    <dbReference type="NCBI Taxonomy" id="557555"/>
    <lineage>
        <taxon>Bacteria</taxon>
        <taxon>Bacillati</taxon>
        <taxon>Bacillota</taxon>
        <taxon>Bacilli</taxon>
        <taxon>Bacillales</taxon>
        <taxon>Paenibacillaceae</taxon>
        <taxon>Cohnella</taxon>
    </lineage>
</organism>
<evidence type="ECO:0000259" key="9">
    <source>
        <dbReference type="PROSITE" id="PS01124"/>
    </source>
</evidence>
<feature type="modified residue" description="4-aspartylphosphate" evidence="8">
    <location>
        <position position="55"/>
    </location>
</feature>
<dbReference type="InterPro" id="IPR020449">
    <property type="entry name" value="Tscrpt_reg_AraC-type_HTH"/>
</dbReference>
<evidence type="ECO:0000256" key="4">
    <source>
        <dbReference type="ARBA" id="ARBA00023012"/>
    </source>
</evidence>
<dbReference type="RefSeq" id="WP_185135483.1">
    <property type="nucleotide sequence ID" value="NZ_BORM01000011.1"/>
</dbReference>
<feature type="domain" description="HTH araC/xylS-type" evidence="9">
    <location>
        <begin position="445"/>
        <end position="543"/>
    </location>
</feature>
<feature type="domain" description="Response regulatory" evidence="10">
    <location>
        <begin position="3"/>
        <end position="120"/>
    </location>
</feature>
<keyword evidence="6" id="KW-0238">DNA-binding</keyword>
<dbReference type="SUPFAM" id="SSF46689">
    <property type="entry name" value="Homeodomain-like"/>
    <property type="match status" value="1"/>
</dbReference>
<dbReference type="GO" id="GO:0003700">
    <property type="term" value="F:DNA-binding transcription factor activity"/>
    <property type="evidence" value="ECO:0007669"/>
    <property type="project" value="InterPro"/>
</dbReference>
<dbReference type="InterPro" id="IPR051552">
    <property type="entry name" value="HptR"/>
</dbReference>
<dbReference type="PROSITE" id="PS50110">
    <property type="entry name" value="RESPONSE_REGULATORY"/>
    <property type="match status" value="1"/>
</dbReference>
<keyword evidence="3 8" id="KW-0597">Phosphoprotein</keyword>
<dbReference type="SMART" id="SM00342">
    <property type="entry name" value="HTH_ARAC"/>
    <property type="match status" value="1"/>
</dbReference>
<evidence type="ECO:0000259" key="10">
    <source>
        <dbReference type="PROSITE" id="PS50110"/>
    </source>
</evidence>
<dbReference type="Gene3D" id="1.10.10.60">
    <property type="entry name" value="Homeodomain-like"/>
    <property type="match status" value="2"/>
</dbReference>
<proteinExistence type="predicted"/>
<dbReference type="EMBL" id="JACJVR010000031">
    <property type="protein sequence ID" value="MBB6691484.1"/>
    <property type="molecule type" value="Genomic_DNA"/>
</dbReference>
<dbReference type="Pfam" id="PF00072">
    <property type="entry name" value="Response_reg"/>
    <property type="match status" value="1"/>
</dbReference>
<dbReference type="AlphaFoldDB" id="A0A841U0N1"/>
<dbReference type="CDD" id="cd17536">
    <property type="entry name" value="REC_YesN-like"/>
    <property type="match status" value="1"/>
</dbReference>
<comment type="caution">
    <text evidence="11">The sequence shown here is derived from an EMBL/GenBank/DDBJ whole genome shotgun (WGS) entry which is preliminary data.</text>
</comment>
<dbReference type="InterPro" id="IPR018060">
    <property type="entry name" value="HTH_AraC"/>
</dbReference>
<dbReference type="PRINTS" id="PR00032">
    <property type="entry name" value="HTHARAC"/>
</dbReference>
<sequence>MYKVLIIDDEEPSREAIRILGDWNGLGVEEVMEAGDGRSGLALLREKKPDLVLVDMKMPEMNGMEFLQNVEKDYPNLFTIVISGYNDFEFTRQAIRSRVVDYLLKPVNRQDLNQALRKAVDVLEARKRSESEFIDRNITLNMSVPKLKENIYLSVIERNFKVKNNEAFLRLIGADDPGKRFGVATMRILNLEEVSEKRFNREADLLRFAVSNVINEFAEDGFQSFGFANPKREREMIVVHTMAGGYPEDLEFRSVPFMKKVVSVLEDLFGVRSIAGIGTPVADVSLLADSYERAVAAVGEIDLLKLPSGSVRRGGAAAAASPKETPSIASRIPLIRGAVEAGNSNQVRTLVLDFARKLRSLEAFSLKEAVRILDEFVILLGDAALDYGVPAQKLPSGGAAGLKEVGISSDFSRFEEYEALLCRIADYYAHQIRSASSSERAFDVGEIKAYIDEHYFEDIKISMFTEKYFLSREYLMKLFKQQYGFGIHEYVQKIRMDKAKELLGDSDLKIQEISEMLGYKDKNYFSKAFRNYFSLSPSEYRMQRSDG</sequence>
<keyword evidence="2" id="KW-0963">Cytoplasm</keyword>
<dbReference type="PROSITE" id="PS01124">
    <property type="entry name" value="HTH_ARAC_FAMILY_2"/>
    <property type="match status" value="1"/>
</dbReference>
<dbReference type="PANTHER" id="PTHR42713:SF3">
    <property type="entry name" value="TRANSCRIPTIONAL REGULATORY PROTEIN HPTR"/>
    <property type="match status" value="1"/>
</dbReference>
<dbReference type="GO" id="GO:0043565">
    <property type="term" value="F:sequence-specific DNA binding"/>
    <property type="evidence" value="ECO:0007669"/>
    <property type="project" value="InterPro"/>
</dbReference>
<dbReference type="PROSITE" id="PS00041">
    <property type="entry name" value="HTH_ARAC_FAMILY_1"/>
    <property type="match status" value="1"/>
</dbReference>
<dbReference type="InterPro" id="IPR001789">
    <property type="entry name" value="Sig_transdc_resp-reg_receiver"/>
</dbReference>
<keyword evidence="5" id="KW-0805">Transcription regulation</keyword>
<keyword evidence="7" id="KW-0804">Transcription</keyword>
<evidence type="ECO:0000256" key="8">
    <source>
        <dbReference type="PROSITE-ProRule" id="PRU00169"/>
    </source>
</evidence>
<evidence type="ECO:0000256" key="3">
    <source>
        <dbReference type="ARBA" id="ARBA00022553"/>
    </source>
</evidence>
<dbReference type="InterPro" id="IPR009057">
    <property type="entry name" value="Homeodomain-like_sf"/>
</dbReference>
<reference evidence="11 12" key="1">
    <citation type="submission" date="2020-08" db="EMBL/GenBank/DDBJ databases">
        <title>Cohnella phylogeny.</title>
        <authorList>
            <person name="Dunlap C."/>
        </authorList>
    </citation>
    <scope>NUCLEOTIDE SEQUENCE [LARGE SCALE GENOMIC DNA]</scope>
    <source>
        <strain evidence="11 12">DSM 25239</strain>
    </source>
</reference>
<keyword evidence="12" id="KW-1185">Reference proteome</keyword>
<evidence type="ECO:0000313" key="11">
    <source>
        <dbReference type="EMBL" id="MBB6691484.1"/>
    </source>
</evidence>
<dbReference type="GO" id="GO:0005737">
    <property type="term" value="C:cytoplasm"/>
    <property type="evidence" value="ECO:0007669"/>
    <property type="project" value="UniProtKB-SubCell"/>
</dbReference>
<dbReference type="SUPFAM" id="SSF52172">
    <property type="entry name" value="CheY-like"/>
    <property type="match status" value="1"/>
</dbReference>
<evidence type="ECO:0000256" key="7">
    <source>
        <dbReference type="ARBA" id="ARBA00023163"/>
    </source>
</evidence>
<evidence type="ECO:0000313" key="12">
    <source>
        <dbReference type="Proteomes" id="UP000553776"/>
    </source>
</evidence>
<evidence type="ECO:0000256" key="2">
    <source>
        <dbReference type="ARBA" id="ARBA00022490"/>
    </source>
</evidence>
<dbReference type="InterPro" id="IPR018062">
    <property type="entry name" value="HTH_AraC-typ_CS"/>
</dbReference>
<keyword evidence="4" id="KW-0902">Two-component regulatory system</keyword>
<dbReference type="Gene3D" id="3.40.50.2300">
    <property type="match status" value="1"/>
</dbReference>
<comment type="subcellular location">
    <subcellularLocation>
        <location evidence="1">Cytoplasm</location>
    </subcellularLocation>
</comment>